<evidence type="ECO:0000313" key="2">
    <source>
        <dbReference type="EMBL" id="ROQ19104.1"/>
    </source>
</evidence>
<keyword evidence="1" id="KW-1133">Transmembrane helix</keyword>
<dbReference type="EMBL" id="RJUL01000012">
    <property type="protein sequence ID" value="ROQ19104.1"/>
    <property type="molecule type" value="Genomic_DNA"/>
</dbReference>
<keyword evidence="1" id="KW-0812">Transmembrane</keyword>
<gene>
    <name evidence="2" type="ORF">EDC28_11224</name>
</gene>
<feature type="transmembrane region" description="Helical" evidence="1">
    <location>
        <begin position="23"/>
        <end position="52"/>
    </location>
</feature>
<feature type="transmembrane region" description="Helical" evidence="1">
    <location>
        <begin position="58"/>
        <end position="79"/>
    </location>
</feature>
<dbReference type="STRING" id="584787.GCA_001247655_02217"/>
<proteinExistence type="predicted"/>
<feature type="transmembrane region" description="Helical" evidence="1">
    <location>
        <begin position="419"/>
        <end position="439"/>
    </location>
</feature>
<reference evidence="2 3" key="1">
    <citation type="submission" date="2018-11" db="EMBL/GenBank/DDBJ databases">
        <title>Genomic Encyclopedia of Type Strains, Phase IV (KMG-IV): sequencing the most valuable type-strain genomes for metagenomic binning, comparative biology and taxonomic classification.</title>
        <authorList>
            <person name="Goeker M."/>
        </authorList>
    </citation>
    <scope>NUCLEOTIDE SEQUENCE [LARGE SCALE GENOMIC DNA]</scope>
    <source>
        <strain evidence="2 3">DSM 21945</strain>
    </source>
</reference>
<feature type="transmembrane region" description="Helical" evidence="1">
    <location>
        <begin position="271"/>
        <end position="289"/>
    </location>
</feature>
<keyword evidence="1" id="KW-0472">Membrane</keyword>
<evidence type="ECO:0000256" key="1">
    <source>
        <dbReference type="SAM" id="Phobius"/>
    </source>
</evidence>
<organism evidence="2 3">
    <name type="scientific">Gallaecimonas pentaromativorans</name>
    <dbReference type="NCBI Taxonomy" id="584787"/>
    <lineage>
        <taxon>Bacteria</taxon>
        <taxon>Pseudomonadati</taxon>
        <taxon>Pseudomonadota</taxon>
        <taxon>Gammaproteobacteria</taxon>
        <taxon>Enterobacterales</taxon>
        <taxon>Gallaecimonadaceae</taxon>
        <taxon>Gallaecimonas</taxon>
    </lineage>
</organism>
<dbReference type="RefSeq" id="WP_123422542.1">
    <property type="nucleotide sequence ID" value="NZ_JBLXEP010000007.1"/>
</dbReference>
<feature type="transmembrane region" description="Helical" evidence="1">
    <location>
        <begin position="132"/>
        <end position="154"/>
    </location>
</feature>
<accession>A0A3N1NH01</accession>
<dbReference type="Pfam" id="PF16933">
    <property type="entry name" value="PelG"/>
    <property type="match status" value="1"/>
</dbReference>
<feature type="transmembrane region" description="Helical" evidence="1">
    <location>
        <begin position="361"/>
        <end position="382"/>
    </location>
</feature>
<evidence type="ECO:0000313" key="3">
    <source>
        <dbReference type="Proteomes" id="UP000268033"/>
    </source>
</evidence>
<dbReference type="AlphaFoldDB" id="A0A3N1NH01"/>
<keyword evidence="3" id="KW-1185">Reference proteome</keyword>
<dbReference type="InterPro" id="IPR031617">
    <property type="entry name" value="PelG"/>
</dbReference>
<comment type="caution">
    <text evidence="2">The sequence shown here is derived from an EMBL/GenBank/DDBJ whole genome shotgun (WGS) entry which is preliminary data.</text>
</comment>
<dbReference type="Proteomes" id="UP000268033">
    <property type="component" value="Unassembled WGS sequence"/>
</dbReference>
<feature type="transmembrane region" description="Helical" evidence="1">
    <location>
        <begin position="187"/>
        <end position="207"/>
    </location>
</feature>
<feature type="transmembrane region" description="Helical" evidence="1">
    <location>
        <begin position="100"/>
        <end position="126"/>
    </location>
</feature>
<feature type="transmembrane region" description="Helical" evidence="1">
    <location>
        <begin position="394"/>
        <end position="413"/>
    </location>
</feature>
<sequence>MAGIGFEIRKILRKNTLLSVFEAYGYAGLIGSGPWVLSILGLMLIGIFSLGYVVPQGLIVQFLTAVTYLMAGSLILTGGSQLMLTRYVSDLFFLKRNDEVLPNLLGSVLVTSIGAGVIAAIVWPFIPAGVEVKVLMASAFVSLSDLWLVVIFLSGMKDYRLILTTMLGGYTLMVLLALALRHWQLEGLLLAFLIGKTVLLFSFLFVIMRRYPGSSLISFGFLQKKHVFYSLFFCGLFYNLGVWADKFIFWFYPTTSEAIFGPLRASPIYDLPIFLAYLSIIPGMAVFLVRMETDFAEQYDRFYNAVREGASLQEIYHLKDEMVRTARTGIYDIFKIQGITVVVLLLWGQNLLELIGIDPNYATLLYIDVVGVGVQVVLLSILNVMFYLDKRHSALVLTGLFMACNASLTYLSILAGPHFYGYGFALATVISSMVGLVVLSRQFQELEYETFMLQR</sequence>
<name>A0A3N1NH01_9GAMM</name>
<feature type="transmembrane region" description="Helical" evidence="1">
    <location>
        <begin position="161"/>
        <end position="181"/>
    </location>
</feature>
<protein>
    <submittedName>
        <fullName evidence="2">Putative membrane protein</fullName>
    </submittedName>
</protein>
<feature type="transmembrane region" description="Helical" evidence="1">
    <location>
        <begin position="227"/>
        <end position="251"/>
    </location>
</feature>
<feature type="transmembrane region" description="Helical" evidence="1">
    <location>
        <begin position="329"/>
        <end position="349"/>
    </location>
</feature>